<gene>
    <name evidence="4" type="primary">LOC111107079</name>
</gene>
<sequence length="823" mass="94340">MDKIRNEFFKEHKEYKSSRKTKRRLSDPGLSLFDIPFHWNFAEETFSKSLLTDLKFIEKLQKILPFWSQVPCERYIPKHAEKSKYGTIFIFKVEVFCGENKLEVRERDQSEKEKFFSSNLENTTRVIRIFSKDVRIIEAKLRVYQEYEDDIGSKNILLLHEFEDIDDICDLSEDQQYENLFDDLELYEESIPGDELPFIVKDATQRVFHRDKIRTICSAVHIWDGNENVGTANNQPYVCYSIFTLRRIKKILSKETLERLAQSIGSEICKGILWHIESKIQSILNHQFKHFDIHLSETLLRMIAKVAAVVITLIVSLHGFIVEAIVITLMAAFTFIYPVNVNSSEWRDKTADEIYRNLIGRERSFIENITSTVRDMCVGTQNELKSIMKKIEAYKKVRTLIDQRELVNQWKKREVIQDRKALIETCPSFLHYVAGEKNGQSVVVVFLQDNDKERVKEYFKRNSKYPVDEYEIVNVNNDFRNKSNDLEGSESSLEKTERKKMQGIIGKMKDKILALHSNVVALGVGCLSGKLKEPCFVFYCVDKLLVPFGEKKLPDKLGGYPVELVDDYVMFGHAQSLEDGSSYVRPFLSKEGSLHLRVKSRSKNASLLECRFLTPAHVANTFLELYKTGALLSENPSSDREHTVAHPSSIKGSGSKTVEDKVKNFSTGTSVGVEFHKGKSIGLSDIQLVEEDELRDGELYITNEGHITKCTDGTLVGVGFTIAIDLPLTAGVFICFPNCIIIQHPDVRYLNEGDKGSGILIKKSNQSKLFGIAFAIFKRTKQTAVCDKEQILNTFDFFVYEKQKNTGDVSSEDLLCKRVGQKD</sequence>
<accession>A0A8B8B3X0</accession>
<keyword evidence="2" id="KW-0812">Transmembrane</keyword>
<protein>
    <submittedName>
        <fullName evidence="4">Uncharacterized protein LOC111107079</fullName>
    </submittedName>
</protein>
<keyword evidence="2" id="KW-1133">Transmembrane helix</keyword>
<dbReference type="AlphaFoldDB" id="A0A8B8B3X0"/>
<evidence type="ECO:0000256" key="1">
    <source>
        <dbReference type="SAM" id="MobiDB-lite"/>
    </source>
</evidence>
<organism evidence="3 4">
    <name type="scientific">Crassostrea virginica</name>
    <name type="common">Eastern oyster</name>
    <dbReference type="NCBI Taxonomy" id="6565"/>
    <lineage>
        <taxon>Eukaryota</taxon>
        <taxon>Metazoa</taxon>
        <taxon>Spiralia</taxon>
        <taxon>Lophotrochozoa</taxon>
        <taxon>Mollusca</taxon>
        <taxon>Bivalvia</taxon>
        <taxon>Autobranchia</taxon>
        <taxon>Pteriomorphia</taxon>
        <taxon>Ostreida</taxon>
        <taxon>Ostreoidea</taxon>
        <taxon>Ostreidae</taxon>
        <taxon>Crassostrea</taxon>
    </lineage>
</organism>
<dbReference type="OrthoDB" id="2339500at2759"/>
<evidence type="ECO:0000313" key="3">
    <source>
        <dbReference type="Proteomes" id="UP000694844"/>
    </source>
</evidence>
<keyword evidence="3" id="KW-1185">Reference proteome</keyword>
<dbReference type="Proteomes" id="UP000694844">
    <property type="component" value="Chromosome 8"/>
</dbReference>
<name>A0A8B8B3X0_CRAVI</name>
<dbReference type="KEGG" id="cvn:111107079"/>
<dbReference type="GeneID" id="111107079"/>
<evidence type="ECO:0000256" key="2">
    <source>
        <dbReference type="SAM" id="Phobius"/>
    </source>
</evidence>
<keyword evidence="2" id="KW-0472">Membrane</keyword>
<feature type="region of interest" description="Disordered" evidence="1">
    <location>
        <begin position="636"/>
        <end position="656"/>
    </location>
</feature>
<proteinExistence type="predicted"/>
<feature type="transmembrane region" description="Helical" evidence="2">
    <location>
        <begin position="306"/>
        <end position="337"/>
    </location>
</feature>
<reference evidence="4" key="1">
    <citation type="submission" date="2025-08" db="UniProtKB">
        <authorList>
            <consortium name="RefSeq"/>
        </authorList>
    </citation>
    <scope>IDENTIFICATION</scope>
    <source>
        <tissue evidence="4">Whole sample</tissue>
    </source>
</reference>
<dbReference type="RefSeq" id="XP_022297753.1">
    <property type="nucleotide sequence ID" value="XM_022442045.1"/>
</dbReference>
<evidence type="ECO:0000313" key="4">
    <source>
        <dbReference type="RefSeq" id="XP_022297753.1"/>
    </source>
</evidence>